<feature type="transmembrane region" description="Helical" evidence="2">
    <location>
        <begin position="92"/>
        <end position="115"/>
    </location>
</feature>
<feature type="transmembrane region" description="Helical" evidence="2">
    <location>
        <begin position="61"/>
        <end position="80"/>
    </location>
</feature>
<feature type="compositionally biased region" description="Pro residues" evidence="1">
    <location>
        <begin position="119"/>
        <end position="129"/>
    </location>
</feature>
<feature type="compositionally biased region" description="Basic and acidic residues" evidence="1">
    <location>
        <begin position="130"/>
        <end position="143"/>
    </location>
</feature>
<keyword evidence="2" id="KW-0472">Membrane</keyword>
<comment type="caution">
    <text evidence="3">The sequence shown here is derived from an EMBL/GenBank/DDBJ whole genome shotgun (WGS) entry which is preliminary data.</text>
</comment>
<protein>
    <recommendedName>
        <fullName evidence="5">SdpI family protein</fullName>
    </recommendedName>
</protein>
<dbReference type="RefSeq" id="WP_066079930.1">
    <property type="nucleotide sequence ID" value="NZ_JALXSQ010000032.1"/>
</dbReference>
<evidence type="ECO:0000313" key="4">
    <source>
        <dbReference type="Proteomes" id="UP001525379"/>
    </source>
</evidence>
<evidence type="ECO:0000256" key="1">
    <source>
        <dbReference type="SAM" id="MobiDB-lite"/>
    </source>
</evidence>
<organism evidence="3 4">
    <name type="scientific">Pseudoclavibacter albus</name>
    <dbReference type="NCBI Taxonomy" id="272241"/>
    <lineage>
        <taxon>Bacteria</taxon>
        <taxon>Bacillati</taxon>
        <taxon>Actinomycetota</taxon>
        <taxon>Actinomycetes</taxon>
        <taxon>Micrococcales</taxon>
        <taxon>Microbacteriaceae</taxon>
        <taxon>Pseudoclavibacter</taxon>
    </lineage>
</organism>
<dbReference type="EMBL" id="JALXSQ010000032">
    <property type="protein sequence ID" value="MCT2043259.1"/>
    <property type="molecule type" value="Genomic_DNA"/>
</dbReference>
<keyword evidence="2" id="KW-0812">Transmembrane</keyword>
<evidence type="ECO:0008006" key="5">
    <source>
        <dbReference type="Google" id="ProtNLM"/>
    </source>
</evidence>
<evidence type="ECO:0000256" key="2">
    <source>
        <dbReference type="SAM" id="Phobius"/>
    </source>
</evidence>
<dbReference type="Proteomes" id="UP001525379">
    <property type="component" value="Unassembled WGS sequence"/>
</dbReference>
<keyword evidence="2" id="KW-1133">Transmembrane helix</keyword>
<accession>A0ABT2HY68</accession>
<name>A0ABT2HY68_9MICO</name>
<keyword evidence="4" id="KW-1185">Reference proteome</keyword>
<feature type="transmembrane region" description="Helical" evidence="2">
    <location>
        <begin position="6"/>
        <end position="27"/>
    </location>
</feature>
<proteinExistence type="predicted"/>
<gene>
    <name evidence="3" type="ORF">M3D15_07935</name>
</gene>
<evidence type="ECO:0000313" key="3">
    <source>
        <dbReference type="EMBL" id="MCT2043259.1"/>
    </source>
</evidence>
<sequence>MTNPYVLPTIALLALVVVMFTSVESWLWRYRTGSLPPVRERLGRHPMTHEQRARGLRTFRGWLWAGCILIISGVALMWWFDSIGLIADGYGLIMAVIASGLLAWTIGGGIGVVRANDPPEGPGRRMPPPTEREVIPPHGSEWH</sequence>
<reference evidence="3 4" key="1">
    <citation type="submission" date="2022-04" db="EMBL/GenBank/DDBJ databases">
        <title>Human microbiome associated bacterial genomes.</title>
        <authorList>
            <person name="Sandstrom S."/>
            <person name="Salamzade R."/>
            <person name="Kalan L.R."/>
        </authorList>
    </citation>
    <scope>NUCLEOTIDE SEQUENCE [LARGE SCALE GENOMIC DNA]</scope>
    <source>
        <strain evidence="4">p3-SID1799</strain>
    </source>
</reference>
<feature type="region of interest" description="Disordered" evidence="1">
    <location>
        <begin position="117"/>
        <end position="143"/>
    </location>
</feature>